<comment type="similarity">
    <text evidence="2">Belongs to the SAP domain-containing ribonucleoprotein family.</text>
</comment>
<dbReference type="InterPro" id="IPR036361">
    <property type="entry name" value="SAP_dom_sf"/>
</dbReference>
<feature type="compositionally biased region" description="Basic and acidic residues" evidence="3">
    <location>
        <begin position="74"/>
        <end position="114"/>
    </location>
</feature>
<dbReference type="PROSITE" id="PS50800">
    <property type="entry name" value="SAP"/>
    <property type="match status" value="1"/>
</dbReference>
<reference evidence="5 6" key="1">
    <citation type="submission" date="2016-02" db="EMBL/GenBank/DDBJ databases">
        <title>Comparative genomic and transcriptomic foundation for Pichia pastoris.</title>
        <authorList>
            <person name="Love K.R."/>
            <person name="Shah K.A."/>
            <person name="Whittaker C.A."/>
            <person name="Wu J."/>
            <person name="Bartlett M.C."/>
            <person name="Ma D."/>
            <person name="Leeson R.L."/>
            <person name="Priest M."/>
            <person name="Young S.K."/>
            <person name="Love J.C."/>
        </authorList>
    </citation>
    <scope>NUCLEOTIDE SEQUENCE [LARGE SCALE GENOMIC DNA]</scope>
    <source>
        <strain evidence="5 6">ATCC 28485</strain>
    </source>
</reference>
<dbReference type="GO" id="GO:0005634">
    <property type="term" value="C:nucleus"/>
    <property type="evidence" value="ECO:0007669"/>
    <property type="project" value="TreeGrafter"/>
</dbReference>
<dbReference type="Pfam" id="PF18592">
    <property type="entry name" value="Tho1_MOS11_C"/>
    <property type="match status" value="1"/>
</dbReference>
<organism evidence="5 6">
    <name type="scientific">Komagataella pastoris</name>
    <name type="common">Yeast</name>
    <name type="synonym">Pichia pastoris</name>
    <dbReference type="NCBI Taxonomy" id="4922"/>
    <lineage>
        <taxon>Eukaryota</taxon>
        <taxon>Fungi</taxon>
        <taxon>Dikarya</taxon>
        <taxon>Ascomycota</taxon>
        <taxon>Saccharomycotina</taxon>
        <taxon>Pichiomycetes</taxon>
        <taxon>Pichiales</taxon>
        <taxon>Pichiaceae</taxon>
        <taxon>Komagataella</taxon>
    </lineage>
</organism>
<name>A0A1B2J6Y1_PICPA</name>
<dbReference type="EMBL" id="CP014584">
    <property type="protein sequence ID" value="ANZ73720.1"/>
    <property type="molecule type" value="Genomic_DNA"/>
</dbReference>
<evidence type="ECO:0000256" key="3">
    <source>
        <dbReference type="SAM" id="MobiDB-lite"/>
    </source>
</evidence>
<dbReference type="Gene3D" id="1.10.720.30">
    <property type="entry name" value="SAP domain"/>
    <property type="match status" value="1"/>
</dbReference>
<feature type="domain" description="SAP" evidence="4">
    <location>
        <begin position="3"/>
        <end position="37"/>
    </location>
</feature>
<feature type="region of interest" description="Disordered" evidence="3">
    <location>
        <begin position="34"/>
        <end position="114"/>
    </location>
</feature>
<accession>A0A1B2J6Y1</accession>
<feature type="compositionally biased region" description="Basic residues" evidence="3">
    <location>
        <begin position="181"/>
        <end position="199"/>
    </location>
</feature>
<dbReference type="OrthoDB" id="3978722at2759"/>
<dbReference type="PANTHER" id="PTHR46551">
    <property type="entry name" value="SAP DOMAIN-CONTAINING RIBONUCLEOPROTEIN"/>
    <property type="match status" value="1"/>
</dbReference>
<dbReference type="InterPro" id="IPR040746">
    <property type="entry name" value="THO1_MOS11_C"/>
</dbReference>
<feature type="compositionally biased region" description="Acidic residues" evidence="3">
    <location>
        <begin position="43"/>
        <end position="55"/>
    </location>
</feature>
<dbReference type="SUPFAM" id="SSF68906">
    <property type="entry name" value="SAP domain"/>
    <property type="match status" value="1"/>
</dbReference>
<feature type="region of interest" description="Disordered" evidence="3">
    <location>
        <begin position="169"/>
        <end position="199"/>
    </location>
</feature>
<dbReference type="GO" id="GO:0016973">
    <property type="term" value="P:poly(A)+ mRNA export from nucleus"/>
    <property type="evidence" value="ECO:0007669"/>
    <property type="project" value="TreeGrafter"/>
</dbReference>
<dbReference type="Proteomes" id="UP000094565">
    <property type="component" value="Chromosome 1"/>
</dbReference>
<evidence type="ECO:0000313" key="5">
    <source>
        <dbReference type="EMBL" id="ANZ73720.1"/>
    </source>
</evidence>
<protein>
    <submittedName>
        <fullName evidence="5">BA75_00723T0</fullName>
    </submittedName>
</protein>
<evidence type="ECO:0000256" key="2">
    <source>
        <dbReference type="ARBA" id="ARBA00046328"/>
    </source>
</evidence>
<dbReference type="AlphaFoldDB" id="A0A1B2J6Y1"/>
<evidence type="ECO:0000256" key="1">
    <source>
        <dbReference type="ARBA" id="ARBA00022553"/>
    </source>
</evidence>
<evidence type="ECO:0000259" key="4">
    <source>
        <dbReference type="PROSITE" id="PS50800"/>
    </source>
</evidence>
<keyword evidence="1" id="KW-0597">Phosphoprotein</keyword>
<evidence type="ECO:0000313" key="6">
    <source>
        <dbReference type="Proteomes" id="UP000094565"/>
    </source>
</evidence>
<gene>
    <name evidence="5" type="primary">THO1</name>
    <name evidence="5" type="ORF">ATY40_BA7500723</name>
</gene>
<dbReference type="Pfam" id="PF02037">
    <property type="entry name" value="SAP"/>
    <property type="match status" value="1"/>
</dbReference>
<dbReference type="SMART" id="SM00513">
    <property type="entry name" value="SAP"/>
    <property type="match status" value="1"/>
</dbReference>
<dbReference type="PANTHER" id="PTHR46551:SF1">
    <property type="entry name" value="SAP DOMAIN-CONTAINING RIBONUCLEOPROTEIN"/>
    <property type="match status" value="1"/>
</dbReference>
<sequence>MDYSSKTVAQLKEILKGKGLSTAGVKSELIQRLKEAPETEAGAIDDEELLEEVSGDENKQENGASEKSNDQVNEDAKETQPEKVDATTKASETEKPVEKTEEKDETPVIKATPEEMKKAAIDLLTTRLNRAQKFQDEASIKTVEQEIRRVEKFGVALNTQLAIELGFSKPERPRPVFQSRKNFHKKGKFNKNKQNRVHK</sequence>
<keyword evidence="6" id="KW-1185">Reference proteome</keyword>
<dbReference type="InterPro" id="IPR052240">
    <property type="entry name" value="SAP_domain_ribonucleoprotein"/>
</dbReference>
<proteinExistence type="inferred from homology"/>
<dbReference type="InterPro" id="IPR003034">
    <property type="entry name" value="SAP_dom"/>
</dbReference>